<accession>A0ABT0E5F7</accession>
<gene>
    <name evidence="1" type="ORF">MU846_04980</name>
</gene>
<proteinExistence type="predicted"/>
<sequence length="453" mass="49492">MQNNNLTRLLLLVGALLLGGCATSSLFNPYPNQANHWKQLAASGQGDAALARLEKGARGKDRLLYLQESARVAQLADQPAESQRLFAEVIGLYDEQDEQARIRASSAGSGLGALMVNDNALPYRGQDYERIAVHGLQALNYWQQQDIEGANVEFRRLTLEQRVIEQRHEQEIGRAEDEAASSGAPGIGDFEGQFAGLNSAAALVRSSIQNPYFYYLAGVFREGTGQYNDALVDYKKAYESAPQLVQLRTDIQRLDARQRGRRQRAQGQVVVAYEQGYIPPREEISLPIPTIHGYFAVSFPTYSGDTLVPRPLQITTESGTQARTEVIARFDGMAARALREQVPAMLVRQTLRAAAKYSAQKAANDELGLLGALTTQIYNLVSERADLRSWLTLPANAQIARLTLAPGTHRLALSGPGGSANVEIPVVAGGTTLVRVIDTGQLHITIMPVLEEP</sequence>
<dbReference type="RefSeq" id="WP_246949303.1">
    <property type="nucleotide sequence ID" value="NZ_JALKII010000002.1"/>
</dbReference>
<organism evidence="1 2">
    <name type="scientific">Alcanivorax quisquiliarum</name>
    <dbReference type="NCBI Taxonomy" id="2933565"/>
    <lineage>
        <taxon>Bacteria</taxon>
        <taxon>Pseudomonadati</taxon>
        <taxon>Pseudomonadota</taxon>
        <taxon>Gammaproteobacteria</taxon>
        <taxon>Oceanospirillales</taxon>
        <taxon>Alcanivoracaceae</taxon>
        <taxon>Alcanivorax</taxon>
    </lineage>
</organism>
<dbReference type="Proteomes" id="UP001165524">
    <property type="component" value="Unassembled WGS sequence"/>
</dbReference>
<dbReference type="EMBL" id="JALKII010000002">
    <property type="protein sequence ID" value="MCK0537058.1"/>
    <property type="molecule type" value="Genomic_DNA"/>
</dbReference>
<keyword evidence="2" id="KW-1185">Reference proteome</keyword>
<reference evidence="1" key="1">
    <citation type="submission" date="2022-04" db="EMBL/GenBank/DDBJ databases">
        <title>Alcanivorax sp. CY1518 draft genome sequence.</title>
        <authorList>
            <person name="Zhao G."/>
            <person name="An M."/>
        </authorList>
    </citation>
    <scope>NUCLEOTIDE SEQUENCE</scope>
    <source>
        <strain evidence="1">CY1518</strain>
    </source>
</reference>
<comment type="caution">
    <text evidence="1">The sequence shown here is derived from an EMBL/GenBank/DDBJ whole genome shotgun (WGS) entry which is preliminary data.</text>
</comment>
<evidence type="ECO:0000313" key="1">
    <source>
        <dbReference type="EMBL" id="MCK0537058.1"/>
    </source>
</evidence>
<evidence type="ECO:0008006" key="3">
    <source>
        <dbReference type="Google" id="ProtNLM"/>
    </source>
</evidence>
<name>A0ABT0E5F7_9GAMM</name>
<protein>
    <recommendedName>
        <fullName evidence="3">Lipoprotein</fullName>
    </recommendedName>
</protein>
<evidence type="ECO:0000313" key="2">
    <source>
        <dbReference type="Proteomes" id="UP001165524"/>
    </source>
</evidence>